<sequence>MYANGQHEAIQHQEEFIFALAQANAPQFPALSALWEAYYDDPRISSAQASALLHELIALLAINGGSANKSLVNTVVRLLPFFSMASQGGHEIRTQSD</sequence>
<gene>
    <name evidence="1" type="ORF">J2W88_000439</name>
    <name evidence="2" type="ORF">J2W93_000440</name>
</gene>
<organism evidence="1 4">
    <name type="scientific">Acidovorax delafieldii</name>
    <name type="common">Pseudomonas delafieldii</name>
    <dbReference type="NCBI Taxonomy" id="47920"/>
    <lineage>
        <taxon>Bacteria</taxon>
        <taxon>Pseudomonadati</taxon>
        <taxon>Pseudomonadota</taxon>
        <taxon>Betaproteobacteria</taxon>
        <taxon>Burkholderiales</taxon>
        <taxon>Comamonadaceae</taxon>
        <taxon>Acidovorax</taxon>
    </lineage>
</organism>
<evidence type="ECO:0000313" key="1">
    <source>
        <dbReference type="EMBL" id="MDR6765181.1"/>
    </source>
</evidence>
<evidence type="ECO:0000313" key="3">
    <source>
        <dbReference type="Proteomes" id="UP001249076"/>
    </source>
</evidence>
<dbReference type="EMBL" id="JAVDTS010000001">
    <property type="protein sequence ID" value="MDR6835619.1"/>
    <property type="molecule type" value="Genomic_DNA"/>
</dbReference>
<dbReference type="Proteomes" id="UP001249076">
    <property type="component" value="Unassembled WGS sequence"/>
</dbReference>
<reference evidence="1 3" key="1">
    <citation type="submission" date="2023-07" db="EMBL/GenBank/DDBJ databases">
        <title>Sorghum-associated microbial communities from plants grown in Nebraska, USA.</title>
        <authorList>
            <person name="Schachtman D."/>
        </authorList>
    </citation>
    <scope>NUCLEOTIDE SEQUENCE</scope>
    <source>
        <strain evidence="2 3">BE105</strain>
        <strain evidence="1">BE69</strain>
    </source>
</reference>
<dbReference type="EMBL" id="JAVDTL010000001">
    <property type="protein sequence ID" value="MDR6765181.1"/>
    <property type="molecule type" value="Genomic_DNA"/>
</dbReference>
<accession>A0AAJ2EZ05</accession>
<dbReference type="Proteomes" id="UP001253458">
    <property type="component" value="Unassembled WGS sequence"/>
</dbReference>
<protein>
    <submittedName>
        <fullName evidence="1">Uncharacterized protein</fullName>
    </submittedName>
</protein>
<dbReference type="RefSeq" id="WP_110960576.1">
    <property type="nucleotide sequence ID" value="NZ_JAVDTL010000001.1"/>
</dbReference>
<evidence type="ECO:0000313" key="4">
    <source>
        <dbReference type="Proteomes" id="UP001253458"/>
    </source>
</evidence>
<evidence type="ECO:0000313" key="2">
    <source>
        <dbReference type="EMBL" id="MDR6835619.1"/>
    </source>
</evidence>
<comment type="caution">
    <text evidence="1">The sequence shown here is derived from an EMBL/GenBank/DDBJ whole genome shotgun (WGS) entry which is preliminary data.</text>
</comment>
<keyword evidence="3" id="KW-1185">Reference proteome</keyword>
<dbReference type="AlphaFoldDB" id="A0AAJ2EZ05"/>
<name>A0AAJ2EZ05_ACIDE</name>
<proteinExistence type="predicted"/>